<evidence type="ECO:0000256" key="3">
    <source>
        <dbReference type="ARBA" id="ARBA00023125"/>
    </source>
</evidence>
<accession>A0AAV0FSB0</accession>
<reference evidence="7" key="1">
    <citation type="submission" date="2022-07" db="EMBL/GenBank/DDBJ databases">
        <authorList>
            <person name="Macas J."/>
            <person name="Novak P."/>
            <person name="Neumann P."/>
        </authorList>
    </citation>
    <scope>NUCLEOTIDE SEQUENCE</scope>
</reference>
<keyword evidence="8" id="KW-1185">Reference proteome</keyword>
<name>A0AAV0FSB0_9ASTE</name>
<comment type="subcellular location">
    <subcellularLocation>
        <location evidence="1">Nucleus</location>
    </subcellularLocation>
</comment>
<dbReference type="SMART" id="SM00432">
    <property type="entry name" value="MADS"/>
    <property type="match status" value="1"/>
</dbReference>
<evidence type="ECO:0000256" key="4">
    <source>
        <dbReference type="ARBA" id="ARBA00023163"/>
    </source>
</evidence>
<dbReference type="PANTHER" id="PTHR11945">
    <property type="entry name" value="MADS BOX PROTEIN"/>
    <property type="match status" value="1"/>
</dbReference>
<keyword evidence="5" id="KW-0539">Nucleus</keyword>
<comment type="caution">
    <text evidence="7">The sequence shown here is derived from an EMBL/GenBank/DDBJ whole genome shotgun (WGS) entry which is preliminary data.</text>
</comment>
<keyword evidence="2" id="KW-0805">Transcription regulation</keyword>
<dbReference type="SUPFAM" id="SSF55455">
    <property type="entry name" value="SRF-like"/>
    <property type="match status" value="1"/>
</dbReference>
<keyword evidence="3" id="KW-0238">DNA-binding</keyword>
<evidence type="ECO:0000259" key="6">
    <source>
        <dbReference type="PROSITE" id="PS50066"/>
    </source>
</evidence>
<evidence type="ECO:0000256" key="2">
    <source>
        <dbReference type="ARBA" id="ARBA00023015"/>
    </source>
</evidence>
<keyword evidence="4" id="KW-0804">Transcription</keyword>
<dbReference type="GO" id="GO:0005634">
    <property type="term" value="C:nucleus"/>
    <property type="evidence" value="ECO:0007669"/>
    <property type="project" value="UniProtKB-SubCell"/>
</dbReference>
<dbReference type="PRINTS" id="PR00404">
    <property type="entry name" value="MADSDOMAIN"/>
</dbReference>
<sequence length="148" mass="16885">MVPLTKVENETNCKVMISKHRSGLFRKASDLCALTGADIAMVIFSPANKAYSFENPNLDVVLYRYFDETDTSQENVADEILCAHREANMSTLTPLISDMESQIYDQMKSSQAFSNAEICRPSLSDFHFGQLKDLKYNMKELRFQTYDT</sequence>
<protein>
    <recommendedName>
        <fullName evidence="6">MADS-box domain-containing protein</fullName>
    </recommendedName>
</protein>
<proteinExistence type="predicted"/>
<dbReference type="GO" id="GO:0000981">
    <property type="term" value="F:DNA-binding transcription factor activity, RNA polymerase II-specific"/>
    <property type="evidence" value="ECO:0007669"/>
    <property type="project" value="TreeGrafter"/>
</dbReference>
<evidence type="ECO:0000256" key="5">
    <source>
        <dbReference type="ARBA" id="ARBA00023242"/>
    </source>
</evidence>
<organism evidence="7 8">
    <name type="scientific">Cuscuta epithymum</name>
    <dbReference type="NCBI Taxonomy" id="186058"/>
    <lineage>
        <taxon>Eukaryota</taxon>
        <taxon>Viridiplantae</taxon>
        <taxon>Streptophyta</taxon>
        <taxon>Embryophyta</taxon>
        <taxon>Tracheophyta</taxon>
        <taxon>Spermatophyta</taxon>
        <taxon>Magnoliopsida</taxon>
        <taxon>eudicotyledons</taxon>
        <taxon>Gunneridae</taxon>
        <taxon>Pentapetalae</taxon>
        <taxon>asterids</taxon>
        <taxon>lamiids</taxon>
        <taxon>Solanales</taxon>
        <taxon>Convolvulaceae</taxon>
        <taxon>Cuscuteae</taxon>
        <taxon>Cuscuta</taxon>
        <taxon>Cuscuta subgen. Cuscuta</taxon>
    </lineage>
</organism>
<evidence type="ECO:0000256" key="1">
    <source>
        <dbReference type="ARBA" id="ARBA00004123"/>
    </source>
</evidence>
<dbReference type="Proteomes" id="UP001152523">
    <property type="component" value="Unassembled WGS sequence"/>
</dbReference>
<dbReference type="PROSITE" id="PS50066">
    <property type="entry name" value="MADS_BOX_2"/>
    <property type="match status" value="1"/>
</dbReference>
<dbReference type="Gene3D" id="3.40.1810.10">
    <property type="entry name" value="Transcription factor, MADS-box"/>
    <property type="match status" value="1"/>
</dbReference>
<evidence type="ECO:0000313" key="7">
    <source>
        <dbReference type="EMBL" id="CAH9138508.1"/>
    </source>
</evidence>
<feature type="domain" description="MADS-box" evidence="6">
    <location>
        <begin position="1"/>
        <end position="57"/>
    </location>
</feature>
<dbReference type="GO" id="GO:0000978">
    <property type="term" value="F:RNA polymerase II cis-regulatory region sequence-specific DNA binding"/>
    <property type="evidence" value="ECO:0007669"/>
    <property type="project" value="TreeGrafter"/>
</dbReference>
<gene>
    <name evidence="7" type="ORF">CEPIT_LOCUS36857</name>
</gene>
<dbReference type="Pfam" id="PF00319">
    <property type="entry name" value="SRF-TF"/>
    <property type="match status" value="1"/>
</dbReference>
<dbReference type="GO" id="GO:0046983">
    <property type="term" value="F:protein dimerization activity"/>
    <property type="evidence" value="ECO:0007669"/>
    <property type="project" value="InterPro"/>
</dbReference>
<dbReference type="InterPro" id="IPR036879">
    <property type="entry name" value="TF_MADSbox_sf"/>
</dbReference>
<dbReference type="EMBL" id="CAMAPF010001010">
    <property type="protein sequence ID" value="CAH9138508.1"/>
    <property type="molecule type" value="Genomic_DNA"/>
</dbReference>
<dbReference type="InterPro" id="IPR002100">
    <property type="entry name" value="TF_MADSbox"/>
</dbReference>
<evidence type="ECO:0000313" key="8">
    <source>
        <dbReference type="Proteomes" id="UP001152523"/>
    </source>
</evidence>
<dbReference type="PANTHER" id="PTHR11945:SF776">
    <property type="entry name" value="AGAMOUS-LIKE 50-RELATED"/>
    <property type="match status" value="1"/>
</dbReference>
<dbReference type="AlphaFoldDB" id="A0AAV0FSB0"/>